<reference evidence="2 3" key="1">
    <citation type="submission" date="2020-10" db="EMBL/GenBank/DDBJ databases">
        <title>Connecting structure to function with the recovery of over 1000 high-quality activated sludge metagenome-assembled genomes encoding full-length rRNA genes using long-read sequencing.</title>
        <authorList>
            <person name="Singleton C.M."/>
            <person name="Petriglieri F."/>
            <person name="Kristensen J.M."/>
            <person name="Kirkegaard R.H."/>
            <person name="Michaelsen T.Y."/>
            <person name="Andersen M.H."/>
            <person name="Karst S.M."/>
            <person name="Dueholm M.S."/>
            <person name="Nielsen P.H."/>
            <person name="Albertsen M."/>
        </authorList>
    </citation>
    <scope>NUCLEOTIDE SEQUENCE [LARGE SCALE GENOMIC DNA]</scope>
    <source>
        <strain evidence="2">OdNE_18-Q3-R46-58_MAXAC.008</strain>
    </source>
</reference>
<dbReference type="EMBL" id="JADKCH010000004">
    <property type="protein sequence ID" value="MBK8572252.1"/>
    <property type="molecule type" value="Genomic_DNA"/>
</dbReference>
<feature type="signal peptide" evidence="1">
    <location>
        <begin position="1"/>
        <end position="26"/>
    </location>
</feature>
<dbReference type="AlphaFoldDB" id="A0A936F338"/>
<evidence type="ECO:0000256" key="1">
    <source>
        <dbReference type="SAM" id="SignalP"/>
    </source>
</evidence>
<dbReference type="Gene3D" id="2.40.160.20">
    <property type="match status" value="1"/>
</dbReference>
<evidence type="ECO:0000313" key="2">
    <source>
        <dbReference type="EMBL" id="MBK8572252.1"/>
    </source>
</evidence>
<comment type="caution">
    <text evidence="2">The sequence shown here is derived from an EMBL/GenBank/DDBJ whole genome shotgun (WGS) entry which is preliminary data.</text>
</comment>
<organism evidence="2 3">
    <name type="scientific">Candidatus Geothrix odensensis</name>
    <dbReference type="NCBI Taxonomy" id="2954440"/>
    <lineage>
        <taxon>Bacteria</taxon>
        <taxon>Pseudomonadati</taxon>
        <taxon>Acidobacteriota</taxon>
        <taxon>Holophagae</taxon>
        <taxon>Holophagales</taxon>
        <taxon>Holophagaceae</taxon>
        <taxon>Geothrix</taxon>
    </lineage>
</organism>
<accession>A0A936F338</accession>
<feature type="chain" id="PRO_5037067975" evidence="1">
    <location>
        <begin position="27"/>
        <end position="176"/>
    </location>
</feature>
<protein>
    <submittedName>
        <fullName evidence="2">Outer membrane beta-barrel protein</fullName>
    </submittedName>
</protein>
<evidence type="ECO:0000313" key="3">
    <source>
        <dbReference type="Proteomes" id="UP000709959"/>
    </source>
</evidence>
<keyword evidence="1" id="KW-0732">Signal</keyword>
<dbReference type="SUPFAM" id="SSF56925">
    <property type="entry name" value="OMPA-like"/>
    <property type="match status" value="1"/>
</dbReference>
<dbReference type="Proteomes" id="UP000709959">
    <property type="component" value="Unassembled WGS sequence"/>
</dbReference>
<sequence length="176" mass="19259">MRVRPTALCALALGLPLAAGNFDVQAQVTLNQPTQDLKTALDGKQGFGLGLHGLHRRGLHHTSRTRFDWNVWAQGPSVNGVKTQVSNYTLAFDHLYHVEDRDQGLYLVGGLGAVRWFTEQESALGSIRSHTTKLGVTAGAGWQFTRNLGAEARVLVSSINRTYDSTLLQGAVVFRF</sequence>
<gene>
    <name evidence="2" type="ORF">IPN91_06300</name>
</gene>
<dbReference type="InterPro" id="IPR011250">
    <property type="entry name" value="OMP/PagP_B-barrel"/>
</dbReference>
<name>A0A936F338_9BACT</name>
<proteinExistence type="predicted"/>